<feature type="binding site" evidence="8">
    <location>
        <position position="380"/>
    </location>
    <ligand>
        <name>phosphoenolpyruvate</name>
        <dbReference type="ChEBI" id="CHEBI:58702"/>
    </ligand>
</feature>
<feature type="binding site" evidence="8">
    <location>
        <position position="22"/>
    </location>
    <ligand>
        <name>3-phosphoshikimate</name>
        <dbReference type="ChEBI" id="CHEBI:145989"/>
    </ligand>
</feature>
<dbReference type="PANTHER" id="PTHR21090">
    <property type="entry name" value="AROM/DEHYDROQUINATE SYNTHASE"/>
    <property type="match status" value="1"/>
</dbReference>
<dbReference type="Pfam" id="PF00275">
    <property type="entry name" value="EPSP_synthase"/>
    <property type="match status" value="1"/>
</dbReference>
<dbReference type="GO" id="GO:0005737">
    <property type="term" value="C:cytoplasm"/>
    <property type="evidence" value="ECO:0007669"/>
    <property type="project" value="UniProtKB-SubCell"/>
</dbReference>
<dbReference type="PROSITE" id="PS00885">
    <property type="entry name" value="EPSP_SYNTHASE_2"/>
    <property type="match status" value="1"/>
</dbReference>
<dbReference type="InterPro" id="IPR023193">
    <property type="entry name" value="EPSP_synthase_CS"/>
</dbReference>
<feature type="binding site" evidence="8">
    <location>
        <position position="157"/>
    </location>
    <ligand>
        <name>3-phosphoshikimate</name>
        <dbReference type="ChEBI" id="CHEBI:145989"/>
    </ligand>
</feature>
<dbReference type="InterPro" id="IPR036968">
    <property type="entry name" value="Enolpyruvate_Tfrase_sf"/>
</dbReference>
<dbReference type="EMBL" id="JAEKNQ010000057">
    <property type="protein sequence ID" value="MBJ7604378.1"/>
    <property type="molecule type" value="Genomic_DNA"/>
</dbReference>
<comment type="function">
    <text evidence="8">Catalyzes the transfer of the enolpyruvyl moiety of phosphoenolpyruvate (PEP) to the 5-hydroxyl of shikimate-3-phosphate (S3P) to produce enolpyruvyl shikimate-3-phosphate and inorganic phosphate.</text>
</comment>
<feature type="binding site" evidence="8">
    <location>
        <position position="22"/>
    </location>
    <ligand>
        <name>phosphoenolpyruvate</name>
        <dbReference type="ChEBI" id="CHEBI:58702"/>
    </ligand>
</feature>
<feature type="binding site" evidence="8">
    <location>
        <position position="118"/>
    </location>
    <ligand>
        <name>phosphoenolpyruvate</name>
        <dbReference type="ChEBI" id="CHEBI:58702"/>
    </ligand>
</feature>
<dbReference type="GO" id="GO:0009073">
    <property type="term" value="P:aromatic amino acid family biosynthetic process"/>
    <property type="evidence" value="ECO:0007669"/>
    <property type="project" value="UniProtKB-KW"/>
</dbReference>
<evidence type="ECO:0000256" key="5">
    <source>
        <dbReference type="ARBA" id="ARBA00022679"/>
    </source>
</evidence>
<dbReference type="InterPro" id="IPR006264">
    <property type="entry name" value="EPSP_synthase"/>
</dbReference>
<evidence type="ECO:0000256" key="4">
    <source>
        <dbReference type="ARBA" id="ARBA00022605"/>
    </source>
</evidence>
<dbReference type="PROSITE" id="PS00104">
    <property type="entry name" value="EPSP_SYNTHASE_1"/>
    <property type="match status" value="1"/>
</dbReference>
<dbReference type="AlphaFoldDB" id="A0A934KKE0"/>
<name>A0A934KKE0_9BACT</name>
<evidence type="ECO:0000256" key="8">
    <source>
        <dbReference type="HAMAP-Rule" id="MF_00210"/>
    </source>
</evidence>
<dbReference type="HAMAP" id="MF_00210">
    <property type="entry name" value="EPSP_synth"/>
    <property type="match status" value="1"/>
</dbReference>
<dbReference type="PANTHER" id="PTHR21090:SF5">
    <property type="entry name" value="PENTAFUNCTIONAL AROM POLYPEPTIDE"/>
    <property type="match status" value="1"/>
</dbReference>
<organism evidence="10 11">
    <name type="scientific">Candidatus Dormiibacter inghamiae</name>
    <dbReference type="NCBI Taxonomy" id="3127013"/>
    <lineage>
        <taxon>Bacteria</taxon>
        <taxon>Bacillati</taxon>
        <taxon>Candidatus Dormiibacterota</taxon>
        <taxon>Candidatus Dormibacteria</taxon>
        <taxon>Candidatus Dormibacterales</taxon>
        <taxon>Candidatus Dormibacteraceae</taxon>
        <taxon>Candidatus Dormiibacter</taxon>
    </lineage>
</organism>
<evidence type="ECO:0000256" key="2">
    <source>
        <dbReference type="ARBA" id="ARBA00009948"/>
    </source>
</evidence>
<comment type="similarity">
    <text evidence="2 8">Belongs to the EPSP synthase family.</text>
</comment>
<reference evidence="10 11" key="1">
    <citation type="submission" date="2020-10" db="EMBL/GenBank/DDBJ databases">
        <title>Ca. Dormibacterota MAGs.</title>
        <authorList>
            <person name="Montgomery K."/>
        </authorList>
    </citation>
    <scope>NUCLEOTIDE SEQUENCE [LARGE SCALE GENOMIC DNA]</scope>
    <source>
        <strain evidence="10">SC8811_S16_3</strain>
    </source>
</reference>
<comment type="caution">
    <text evidence="8">Lacks conserved residue(s) required for the propagation of feature annotation.</text>
</comment>
<keyword evidence="4 8" id="KW-0028">Amino-acid biosynthesis</keyword>
<keyword evidence="6 8" id="KW-0057">Aromatic amino acid biosynthesis</keyword>
<comment type="catalytic activity">
    <reaction evidence="7">
        <text>3-phosphoshikimate + phosphoenolpyruvate = 5-O-(1-carboxyvinyl)-3-phosphoshikimate + phosphate</text>
        <dbReference type="Rhea" id="RHEA:21256"/>
        <dbReference type="ChEBI" id="CHEBI:43474"/>
        <dbReference type="ChEBI" id="CHEBI:57701"/>
        <dbReference type="ChEBI" id="CHEBI:58702"/>
        <dbReference type="ChEBI" id="CHEBI:145989"/>
        <dbReference type="EC" id="2.5.1.19"/>
    </reaction>
    <physiologicalReaction direction="left-to-right" evidence="7">
        <dbReference type="Rhea" id="RHEA:21257"/>
    </physiologicalReaction>
</comment>
<feature type="binding site" evidence="8">
    <location>
        <position position="334"/>
    </location>
    <ligand>
        <name>3-phosphoshikimate</name>
        <dbReference type="ChEBI" id="CHEBI:145989"/>
    </ligand>
</feature>
<feature type="binding site" evidence="8">
    <location>
        <position position="27"/>
    </location>
    <ligand>
        <name>3-phosphoshikimate</name>
        <dbReference type="ChEBI" id="CHEBI:145989"/>
    </ligand>
</feature>
<feature type="domain" description="Enolpyruvate transferase" evidence="9">
    <location>
        <begin position="7"/>
        <end position="415"/>
    </location>
</feature>
<feature type="binding site" evidence="8">
    <location>
        <position position="307"/>
    </location>
    <ligand>
        <name>3-phosphoshikimate</name>
        <dbReference type="ChEBI" id="CHEBI:145989"/>
    </ligand>
</feature>
<dbReference type="NCBIfam" id="TIGR01356">
    <property type="entry name" value="aroA"/>
    <property type="match status" value="1"/>
</dbReference>
<gene>
    <name evidence="8 10" type="primary">aroA</name>
    <name evidence="10" type="ORF">JF888_14515</name>
</gene>
<dbReference type="RefSeq" id="WP_338181921.1">
    <property type="nucleotide sequence ID" value="NZ_JAEKNQ010000057.1"/>
</dbReference>
<dbReference type="GO" id="GO:0008652">
    <property type="term" value="P:amino acid biosynthetic process"/>
    <property type="evidence" value="ECO:0007669"/>
    <property type="project" value="UniProtKB-KW"/>
</dbReference>
<dbReference type="InterPro" id="IPR001986">
    <property type="entry name" value="Enolpyruvate_Tfrase_dom"/>
</dbReference>
<keyword evidence="3 8" id="KW-0963">Cytoplasm</keyword>
<evidence type="ECO:0000256" key="7">
    <source>
        <dbReference type="ARBA" id="ARBA00044633"/>
    </source>
</evidence>
<dbReference type="Proteomes" id="UP000620075">
    <property type="component" value="Unassembled WGS sequence"/>
</dbReference>
<dbReference type="PIRSF" id="PIRSF000505">
    <property type="entry name" value="EPSPS"/>
    <property type="match status" value="1"/>
</dbReference>
<accession>A0A934KKE0</accession>
<comment type="caution">
    <text evidence="10">The sequence shown here is derived from an EMBL/GenBank/DDBJ whole genome shotgun (WGS) entry which is preliminary data.</text>
</comment>
<evidence type="ECO:0000256" key="1">
    <source>
        <dbReference type="ARBA" id="ARBA00004811"/>
    </source>
</evidence>
<comment type="pathway">
    <text evidence="1 8">Metabolic intermediate biosynthesis; chorismate biosynthesis; chorismate from D-erythrose 4-phosphate and phosphoenolpyruvate: step 6/7.</text>
</comment>
<dbReference type="GO" id="GO:0009423">
    <property type="term" value="P:chorismate biosynthetic process"/>
    <property type="evidence" value="ECO:0007669"/>
    <property type="project" value="UniProtKB-UniRule"/>
</dbReference>
<evidence type="ECO:0000313" key="10">
    <source>
        <dbReference type="EMBL" id="MBJ7604378.1"/>
    </source>
</evidence>
<comment type="subcellular location">
    <subcellularLocation>
        <location evidence="8">Cytoplasm</location>
    </subcellularLocation>
</comment>
<feature type="binding site" evidence="8">
    <location>
        <position position="159"/>
    </location>
    <ligand>
        <name>3-phosphoshikimate</name>
        <dbReference type="ChEBI" id="CHEBI:145989"/>
    </ligand>
</feature>
<proteinExistence type="inferred from homology"/>
<feature type="binding site" evidence="8">
    <location>
        <position position="159"/>
    </location>
    <ligand>
        <name>phosphoenolpyruvate</name>
        <dbReference type="ChEBI" id="CHEBI:58702"/>
    </ligand>
</feature>
<feature type="active site" description="Proton acceptor" evidence="8">
    <location>
        <position position="307"/>
    </location>
</feature>
<dbReference type="CDD" id="cd01556">
    <property type="entry name" value="EPSP_synthase"/>
    <property type="match status" value="1"/>
</dbReference>
<evidence type="ECO:0000256" key="6">
    <source>
        <dbReference type="ARBA" id="ARBA00023141"/>
    </source>
</evidence>
<comment type="subunit">
    <text evidence="8">Monomer.</text>
</comment>
<dbReference type="EC" id="2.5.1.19" evidence="8"/>
<dbReference type="FunFam" id="3.65.10.10:FF:000005">
    <property type="entry name" value="3-phosphoshikimate 1-carboxyvinyltransferase"/>
    <property type="match status" value="1"/>
</dbReference>
<evidence type="ECO:0000313" key="11">
    <source>
        <dbReference type="Proteomes" id="UP000620075"/>
    </source>
</evidence>
<dbReference type="Gene3D" id="3.65.10.10">
    <property type="entry name" value="Enolpyruvate transferase domain"/>
    <property type="match status" value="2"/>
</dbReference>
<sequence length="421" mass="44331">MSTVSVRSPRRLAGTLRLPGDKSISHRALILNAIAHGRAQLRGLSQGADVASTAGCLRALGAEMGEGWVKGRGLAALRPAPGPLDCGNSGTTMRLLAGLLAGRPFPSTLIGDDSLSRRPMDRVVVPLRQMGAAADQGSLRVGGRPLRGIRYASPVASAQVKSALLLAGLSAEGRTEITEPAHSRDHSERMLAALGAPLDVAPRRVAIDGPFDALQARDVEVPGDFSAAAFWLVAASLHPEAELRLLSVGQNPTRTALLDVLRRMGATFSLSAEQEVSGEPFADMEISTAAQLRPIQLQPNEAAYLIDELPVLAVAASLLPGTSRLTGAAELRLKESDRIAAMAEGLDRLGVDVRELADGWEIIGPACLRGARVSSHGDHRVAMALAVAALLAEGETEIESADCVDISYPNFWQDLERVCVS</sequence>
<evidence type="ECO:0000256" key="3">
    <source>
        <dbReference type="ARBA" id="ARBA00022490"/>
    </source>
</evidence>
<feature type="binding site" evidence="8">
    <location>
        <position position="338"/>
    </location>
    <ligand>
        <name>phosphoenolpyruvate</name>
        <dbReference type="ChEBI" id="CHEBI:58702"/>
    </ligand>
</feature>
<dbReference type="InterPro" id="IPR013792">
    <property type="entry name" value="RNA3'P_cycl/enolpyr_Trfase_a/b"/>
</dbReference>
<dbReference type="SUPFAM" id="SSF55205">
    <property type="entry name" value="EPT/RTPC-like"/>
    <property type="match status" value="1"/>
</dbReference>
<protein>
    <recommendedName>
        <fullName evidence="8">3-phosphoshikimate 1-carboxyvinyltransferase</fullName>
        <ecNumber evidence="8">2.5.1.19</ecNumber>
    </recommendedName>
    <alternativeName>
        <fullName evidence="8">5-enolpyruvylshikimate-3-phosphate synthase</fullName>
        <shortName evidence="8">EPSP synthase</shortName>
        <shortName evidence="8">EPSPS</shortName>
    </alternativeName>
</protein>
<feature type="binding site" evidence="8">
    <location>
        <position position="23"/>
    </location>
    <ligand>
        <name>3-phosphoshikimate</name>
        <dbReference type="ChEBI" id="CHEBI:145989"/>
    </ligand>
</feature>
<evidence type="ECO:0000259" key="9">
    <source>
        <dbReference type="Pfam" id="PF00275"/>
    </source>
</evidence>
<dbReference type="GO" id="GO:0003866">
    <property type="term" value="F:3-phosphoshikimate 1-carboxyvinyltransferase activity"/>
    <property type="evidence" value="ECO:0007669"/>
    <property type="project" value="UniProtKB-UniRule"/>
</dbReference>
<keyword evidence="5 8" id="KW-0808">Transferase</keyword>
<feature type="binding site" evidence="8">
    <location>
        <position position="90"/>
    </location>
    <ligand>
        <name>phosphoenolpyruvate</name>
        <dbReference type="ChEBI" id="CHEBI:58702"/>
    </ligand>
</feature>